<evidence type="ECO:0000256" key="12">
    <source>
        <dbReference type="ARBA" id="ARBA00022842"/>
    </source>
</evidence>
<comment type="similarity">
    <text evidence="3">Belongs to the cation transport ATPase (P-type) (TC 3.A.3) family. Type IIIB subfamily.</text>
</comment>
<dbReference type="InterPro" id="IPR008250">
    <property type="entry name" value="ATPase_P-typ_transduc_dom_A_sf"/>
</dbReference>
<dbReference type="SMART" id="SM00831">
    <property type="entry name" value="Cation_ATPase_N"/>
    <property type="match status" value="1"/>
</dbReference>
<evidence type="ECO:0000256" key="7">
    <source>
        <dbReference type="ARBA" id="ARBA00022519"/>
    </source>
</evidence>
<feature type="transmembrane region" description="Helical" evidence="18">
    <location>
        <begin position="58"/>
        <end position="77"/>
    </location>
</feature>
<keyword evidence="8" id="KW-0597">Phosphoprotein</keyword>
<dbReference type="Gene3D" id="3.40.50.1000">
    <property type="entry name" value="HAD superfamily/HAD-like"/>
    <property type="match status" value="1"/>
</dbReference>
<dbReference type="InterPro" id="IPR059000">
    <property type="entry name" value="ATPase_P-type_domA"/>
</dbReference>
<dbReference type="SFLD" id="SFLDF00027">
    <property type="entry name" value="p-type_atpase"/>
    <property type="match status" value="1"/>
</dbReference>
<dbReference type="InterPro" id="IPR023299">
    <property type="entry name" value="ATPase_P-typ_cyto_dom_N"/>
</dbReference>
<dbReference type="PROSITE" id="PS00154">
    <property type="entry name" value="ATPASE_E1_E2"/>
    <property type="match status" value="1"/>
</dbReference>
<protein>
    <recommendedName>
        <fullName evidence="5">Magnesium-transporting ATPase, P-type 1</fullName>
        <ecNumber evidence="4">7.2.2.14</ecNumber>
    </recommendedName>
    <alternativeName>
        <fullName evidence="16">Mg(2+) transport ATPase, P-type 1</fullName>
    </alternativeName>
</protein>
<dbReference type="SFLD" id="SFLDS00003">
    <property type="entry name" value="Haloacid_Dehalogenase"/>
    <property type="match status" value="1"/>
</dbReference>
<evidence type="ECO:0000256" key="9">
    <source>
        <dbReference type="ARBA" id="ARBA00022692"/>
    </source>
</evidence>
<dbReference type="InterPro" id="IPR006415">
    <property type="entry name" value="P-type_ATPase_IIIB"/>
</dbReference>
<evidence type="ECO:0000256" key="16">
    <source>
        <dbReference type="ARBA" id="ARBA00029806"/>
    </source>
</evidence>
<evidence type="ECO:0000259" key="19">
    <source>
        <dbReference type="SMART" id="SM00831"/>
    </source>
</evidence>
<dbReference type="InterPro" id="IPR004014">
    <property type="entry name" value="ATPase_P-typ_cation-transptr_N"/>
</dbReference>
<dbReference type="Pfam" id="PF00122">
    <property type="entry name" value="E1-E2_ATPase"/>
    <property type="match status" value="1"/>
</dbReference>
<dbReference type="Proteomes" id="UP001330434">
    <property type="component" value="Chromosome"/>
</dbReference>
<evidence type="ECO:0000256" key="10">
    <source>
        <dbReference type="ARBA" id="ARBA00022741"/>
    </source>
</evidence>
<dbReference type="EMBL" id="CP133270">
    <property type="protein sequence ID" value="WVX67695.1"/>
    <property type="molecule type" value="Genomic_DNA"/>
</dbReference>
<evidence type="ECO:0000256" key="6">
    <source>
        <dbReference type="ARBA" id="ARBA00022475"/>
    </source>
</evidence>
<dbReference type="Gene3D" id="3.40.1110.10">
    <property type="entry name" value="Calcium-transporting ATPase, cytoplasmic domain N"/>
    <property type="match status" value="1"/>
</dbReference>
<dbReference type="InterPro" id="IPR018303">
    <property type="entry name" value="ATPase_P-typ_P_site"/>
</dbReference>
<keyword evidence="10" id="KW-0547">Nucleotide-binding</keyword>
<keyword evidence="12" id="KW-0460">Magnesium</keyword>
<dbReference type="Gene3D" id="2.70.150.10">
    <property type="entry name" value="Calcium-transporting ATPase, cytoplasmic transduction domain A"/>
    <property type="match status" value="1"/>
</dbReference>
<dbReference type="RefSeq" id="WP_331256383.1">
    <property type="nucleotide sequence ID" value="NZ_CP133270.1"/>
</dbReference>
<keyword evidence="11" id="KW-0067">ATP-binding</keyword>
<sequence length="854" mass="94887">MLKKSVFWQKPLESIFQDLKCTADGLSNHDARLRESKFGLNVIRAEAKKNQIIEFFKYFNSPIVILLMMAALISAFVGEAKSAIIIFVILILSVVVDYIQENRANKAAEKLKKSVALHVRVLRSGKKEIIPASKLVPGDVIFLETGNLVPSDCILLEEKDFFVNQAIFTGETYPAKKNAAQDATNDSTNLSDAKNALFMGSSVIGGTAKALIVKTGDETFLGGISHDLMKQAPVSDFTIGITRFGYFLIRLTFFLVLFVLISNLYFQRPWLESVLYSLALAVGIMPEFLPMQISIALARGAVLLAKKKVIVKRLSSIHDLGSMDILCTDKTGTLTQSKVNIERTVNLKGEPLEKIGLCAYLNSFFQAGNSNPLDQAILKNSHFEVSTYKKLDETPFDFDKRYSSTLLSAPEGNMLIIKGAPENVLKLCKSYEENGIVLPLTPDLENAALSLFQEMSGDGFRTLAVAIGSCAPQCIEEFWDSGKTPTFLGFITFYDPPKDSAAQSIKDLINLGVSVKVITGDNEDVALHLCKTLDIKITGTLTGDQMLKMSLPALQHKVEKTNLFSRVNPSQKNQIISLLKRNGHVVGFIGDGVNDAPSIHTADVGISVENAVDVAKEASDFILLQRDLSVIHQGVYEGRRTYANLMKYIMMLTSSNLGNMMSMTLATFLLPFIPMAPAQLLLNNLLYDVSQIPIPLDNVEPQAVAAPHKWNIKFIQRFMFVFGIITSIFDLITFYIMLSIYKAPKELFQTGWFIESLAATVLVVFIIRTRFSPFKNKPNPILAFSSVTLVVIGALIPFTFLGTYFNFETPSYAFLGAIMMIVLSYLILVEYVKRWFFAKWGAPEKMEYKIKLAR</sequence>
<name>A0ABZ2C9C4_9PROT</name>
<dbReference type="SUPFAM" id="SSF56784">
    <property type="entry name" value="HAD-like"/>
    <property type="match status" value="1"/>
</dbReference>
<evidence type="ECO:0000313" key="21">
    <source>
        <dbReference type="Proteomes" id="UP001330434"/>
    </source>
</evidence>
<evidence type="ECO:0000313" key="20">
    <source>
        <dbReference type="EMBL" id="WVX67695.1"/>
    </source>
</evidence>
<dbReference type="Pfam" id="PF00690">
    <property type="entry name" value="Cation_ATPase_N"/>
    <property type="match status" value="1"/>
</dbReference>
<dbReference type="InterPro" id="IPR036412">
    <property type="entry name" value="HAD-like_sf"/>
</dbReference>
<evidence type="ECO:0000256" key="4">
    <source>
        <dbReference type="ARBA" id="ARBA00012786"/>
    </source>
</evidence>
<comment type="catalytic activity">
    <reaction evidence="17">
        <text>Mg(2+)(out) + ATP + H2O = Mg(2+)(in) + ADP + phosphate + H(+)</text>
        <dbReference type="Rhea" id="RHEA:10260"/>
        <dbReference type="ChEBI" id="CHEBI:15377"/>
        <dbReference type="ChEBI" id="CHEBI:15378"/>
        <dbReference type="ChEBI" id="CHEBI:18420"/>
        <dbReference type="ChEBI" id="CHEBI:30616"/>
        <dbReference type="ChEBI" id="CHEBI:43474"/>
        <dbReference type="ChEBI" id="CHEBI:456216"/>
        <dbReference type="EC" id="7.2.2.14"/>
    </reaction>
</comment>
<dbReference type="SUPFAM" id="SSF81653">
    <property type="entry name" value="Calcium ATPase, transduction domain A"/>
    <property type="match status" value="1"/>
</dbReference>
<feature type="transmembrane region" description="Helical" evidence="18">
    <location>
        <begin position="247"/>
        <end position="266"/>
    </location>
</feature>
<evidence type="ECO:0000256" key="1">
    <source>
        <dbReference type="ARBA" id="ARBA00003954"/>
    </source>
</evidence>
<feature type="transmembrane region" description="Helical" evidence="18">
    <location>
        <begin position="718"/>
        <end position="738"/>
    </location>
</feature>
<dbReference type="Gene3D" id="1.20.1110.10">
    <property type="entry name" value="Calcium-transporting ATPase, transmembrane domain"/>
    <property type="match status" value="1"/>
</dbReference>
<dbReference type="InterPro" id="IPR023298">
    <property type="entry name" value="ATPase_P-typ_TM_dom_sf"/>
</dbReference>
<dbReference type="PRINTS" id="PR01836">
    <property type="entry name" value="MGATPASE"/>
</dbReference>
<keyword evidence="15 18" id="KW-0472">Membrane</keyword>
<dbReference type="Pfam" id="PF00689">
    <property type="entry name" value="Cation_ATPase_C"/>
    <property type="match status" value="1"/>
</dbReference>
<evidence type="ECO:0000256" key="13">
    <source>
        <dbReference type="ARBA" id="ARBA00022967"/>
    </source>
</evidence>
<evidence type="ECO:0000256" key="17">
    <source>
        <dbReference type="ARBA" id="ARBA00047295"/>
    </source>
</evidence>
<keyword evidence="7" id="KW-0997">Cell inner membrane</keyword>
<dbReference type="Pfam" id="PF13246">
    <property type="entry name" value="Cation_ATPase"/>
    <property type="match status" value="1"/>
</dbReference>
<dbReference type="SFLD" id="SFLDG00002">
    <property type="entry name" value="C1.7:_P-type_atpase_like"/>
    <property type="match status" value="1"/>
</dbReference>
<feature type="transmembrane region" description="Helical" evidence="18">
    <location>
        <begin position="781"/>
        <end position="805"/>
    </location>
</feature>
<keyword evidence="14 18" id="KW-1133">Transmembrane helix</keyword>
<evidence type="ECO:0000256" key="11">
    <source>
        <dbReference type="ARBA" id="ARBA00022840"/>
    </source>
</evidence>
<keyword evidence="13" id="KW-1278">Translocase</keyword>
<comment type="function">
    <text evidence="1">Mediates magnesium influx to the cytosol.</text>
</comment>
<proteinExistence type="inferred from homology"/>
<feature type="transmembrane region" description="Helical" evidence="18">
    <location>
        <begin position="278"/>
        <end position="305"/>
    </location>
</feature>
<evidence type="ECO:0000256" key="3">
    <source>
        <dbReference type="ARBA" id="ARBA00008746"/>
    </source>
</evidence>
<reference evidence="20 21" key="1">
    <citation type="journal article" date="2024" name="Environ. Microbiol.">
        <title>Novel evolutionary insights on the interactions of the Holosporales (Alphaproteobacteria) with eukaryotic hosts from comparative genomics.</title>
        <authorList>
            <person name="Giovannini M."/>
            <person name="Petroni G."/>
            <person name="Castelli M."/>
        </authorList>
    </citation>
    <scope>NUCLEOTIDE SEQUENCE [LARGE SCALE GENOMIC DNA]</scope>
    <source>
        <strain evidence="20 21">US_Bl 15I1</strain>
    </source>
</reference>
<dbReference type="SUPFAM" id="SSF81665">
    <property type="entry name" value="Calcium ATPase, transmembrane domain M"/>
    <property type="match status" value="1"/>
</dbReference>
<evidence type="ECO:0000256" key="15">
    <source>
        <dbReference type="ARBA" id="ARBA00023136"/>
    </source>
</evidence>
<dbReference type="PANTHER" id="PTHR42861">
    <property type="entry name" value="CALCIUM-TRANSPORTING ATPASE"/>
    <property type="match status" value="1"/>
</dbReference>
<dbReference type="NCBIfam" id="TIGR01524">
    <property type="entry name" value="ATPase-IIIB_Mg"/>
    <property type="match status" value="1"/>
</dbReference>
<evidence type="ECO:0000256" key="5">
    <source>
        <dbReference type="ARBA" id="ARBA00013555"/>
    </source>
</evidence>
<feature type="domain" description="Cation-transporting P-type ATPase N-terminal" evidence="19">
    <location>
        <begin position="6"/>
        <end position="79"/>
    </location>
</feature>
<comment type="subcellular location">
    <subcellularLocation>
        <location evidence="2">Cell inner membrane</location>
        <topology evidence="2">Multi-pass membrane protein</topology>
    </subcellularLocation>
</comment>
<organism evidence="20 21">
    <name type="scientific">Candidatus Bealeia paramacronuclearis</name>
    <dbReference type="NCBI Taxonomy" id="1921001"/>
    <lineage>
        <taxon>Bacteria</taxon>
        <taxon>Pseudomonadati</taxon>
        <taxon>Pseudomonadota</taxon>
        <taxon>Alphaproteobacteria</taxon>
        <taxon>Holosporales</taxon>
        <taxon>Holosporaceae</taxon>
        <taxon>Candidatus Bealeia</taxon>
    </lineage>
</organism>
<dbReference type="InterPro" id="IPR044492">
    <property type="entry name" value="P_typ_ATPase_HD_dom"/>
</dbReference>
<accession>A0ABZ2C9C4</accession>
<dbReference type="InterPro" id="IPR001757">
    <property type="entry name" value="P_typ_ATPase"/>
</dbReference>
<evidence type="ECO:0000256" key="18">
    <source>
        <dbReference type="SAM" id="Phobius"/>
    </source>
</evidence>
<feature type="transmembrane region" description="Helical" evidence="18">
    <location>
        <begin position="83"/>
        <end position="100"/>
    </location>
</feature>
<evidence type="ECO:0000256" key="14">
    <source>
        <dbReference type="ARBA" id="ARBA00022989"/>
    </source>
</evidence>
<dbReference type="InterPro" id="IPR006068">
    <property type="entry name" value="ATPase_P-typ_cation-transptr_C"/>
</dbReference>
<keyword evidence="6" id="KW-1003">Cell membrane</keyword>
<evidence type="ECO:0000256" key="8">
    <source>
        <dbReference type="ARBA" id="ARBA00022553"/>
    </source>
</evidence>
<feature type="transmembrane region" description="Helical" evidence="18">
    <location>
        <begin position="750"/>
        <end position="769"/>
    </location>
</feature>
<keyword evidence="21" id="KW-1185">Reference proteome</keyword>
<dbReference type="InterPro" id="IPR023214">
    <property type="entry name" value="HAD_sf"/>
</dbReference>
<feature type="transmembrane region" description="Helical" evidence="18">
    <location>
        <begin position="811"/>
        <end position="829"/>
    </location>
</feature>
<gene>
    <name evidence="20" type="ORF">Bealeia1_01911</name>
</gene>
<evidence type="ECO:0000256" key="2">
    <source>
        <dbReference type="ARBA" id="ARBA00004429"/>
    </source>
</evidence>
<dbReference type="EC" id="7.2.2.14" evidence="4"/>
<dbReference type="NCBIfam" id="TIGR01494">
    <property type="entry name" value="ATPase_P-type"/>
    <property type="match status" value="2"/>
</dbReference>
<keyword evidence="9 18" id="KW-0812">Transmembrane</keyword>